<feature type="region of interest" description="Disordered" evidence="1">
    <location>
        <begin position="301"/>
        <end position="325"/>
    </location>
</feature>
<feature type="chain" id="PRO_5044787609" evidence="2">
    <location>
        <begin position="22"/>
        <end position="359"/>
    </location>
</feature>
<reference evidence="3 4" key="1">
    <citation type="submission" date="2024-10" db="EMBL/GenBank/DDBJ databases">
        <authorList>
            <person name="Kim D."/>
        </authorList>
    </citation>
    <scope>NUCLEOTIDE SEQUENCE [LARGE SCALE GENOMIC DNA]</scope>
    <source>
        <strain evidence="3">BH-2024</strain>
    </source>
</reference>
<evidence type="ECO:0000256" key="1">
    <source>
        <dbReference type="SAM" id="MobiDB-lite"/>
    </source>
</evidence>
<evidence type="ECO:0000256" key="2">
    <source>
        <dbReference type="SAM" id="SignalP"/>
    </source>
</evidence>
<keyword evidence="2" id="KW-0732">Signal</keyword>
<organism evidence="3 4">
    <name type="scientific">Heterodera trifolii</name>
    <dbReference type="NCBI Taxonomy" id="157864"/>
    <lineage>
        <taxon>Eukaryota</taxon>
        <taxon>Metazoa</taxon>
        <taxon>Ecdysozoa</taxon>
        <taxon>Nematoda</taxon>
        <taxon>Chromadorea</taxon>
        <taxon>Rhabditida</taxon>
        <taxon>Tylenchina</taxon>
        <taxon>Tylenchomorpha</taxon>
        <taxon>Tylenchoidea</taxon>
        <taxon>Heteroderidae</taxon>
        <taxon>Heteroderinae</taxon>
        <taxon>Heterodera</taxon>
    </lineage>
</organism>
<comment type="caution">
    <text evidence="3">The sequence shown here is derived from an EMBL/GenBank/DDBJ whole genome shotgun (WGS) entry which is preliminary data.</text>
</comment>
<evidence type="ECO:0000313" key="4">
    <source>
        <dbReference type="Proteomes" id="UP001620626"/>
    </source>
</evidence>
<dbReference type="AlphaFoldDB" id="A0ABD2KQU2"/>
<evidence type="ECO:0000313" key="3">
    <source>
        <dbReference type="EMBL" id="KAL3105316.1"/>
    </source>
</evidence>
<sequence length="359" mass="41371">MFCKLLLFGFSLAISFVTVDAAKRDLNFSIYPPPISNDYYYRIKIYCNQNSNSGAADEVPSSLQQQKLIAEHKVHGTITSEQNVKEGQFLENGTDKQLNGKQIQPDTVTQNKFNFTISMPAKAEENLTQCANNELFIEIVKIFVTGLLKQTEEKLLKLERMTIEQFKRTDKLEYDFEKEYCKNFEIISHMEKQPFEFTLRISKASGINSQNFILQQDFVAYKKTLTGGTVNITVPITKERKISERRGGFQTKINYQINNTDNENETKNFVKIYRINDEMWNNYSSFKIDFNKSDVSPVNTVESTNDNHTIQQRGNSNSQVNKKSKQIPIEKTTVAQNGKTKVIVQSEQQRKKKGIRTVQ</sequence>
<name>A0ABD2KQU2_9BILA</name>
<proteinExistence type="predicted"/>
<dbReference type="EMBL" id="JBICBT010000689">
    <property type="protein sequence ID" value="KAL3105316.1"/>
    <property type="molecule type" value="Genomic_DNA"/>
</dbReference>
<gene>
    <name evidence="3" type="ORF">niasHT_029775</name>
</gene>
<keyword evidence="4" id="KW-1185">Reference proteome</keyword>
<feature type="signal peptide" evidence="2">
    <location>
        <begin position="1"/>
        <end position="21"/>
    </location>
</feature>
<protein>
    <submittedName>
        <fullName evidence="3">Uncharacterized protein</fullName>
    </submittedName>
</protein>
<accession>A0ABD2KQU2</accession>
<feature type="compositionally biased region" description="Polar residues" evidence="1">
    <location>
        <begin position="301"/>
        <end position="321"/>
    </location>
</feature>
<dbReference type="Proteomes" id="UP001620626">
    <property type="component" value="Unassembled WGS sequence"/>
</dbReference>